<accession>A0A553YW23</accession>
<evidence type="ECO:0000313" key="3">
    <source>
        <dbReference type="Proteomes" id="UP000320888"/>
    </source>
</evidence>
<proteinExistence type="predicted"/>
<protein>
    <submittedName>
        <fullName evidence="2">Uncharacterized protein</fullName>
    </submittedName>
</protein>
<evidence type="ECO:0000313" key="2">
    <source>
        <dbReference type="EMBL" id="TSB33379.1"/>
    </source>
</evidence>
<dbReference type="Proteomes" id="UP000320888">
    <property type="component" value="Unassembled WGS sequence"/>
</dbReference>
<keyword evidence="3" id="KW-1185">Reference proteome</keyword>
<dbReference type="OrthoDB" id="3872002at2"/>
<dbReference type="EMBL" id="VKLS01000405">
    <property type="protein sequence ID" value="TSB33379.1"/>
    <property type="molecule type" value="Genomic_DNA"/>
</dbReference>
<comment type="caution">
    <text evidence="2">The sequence shown here is derived from an EMBL/GenBank/DDBJ whole genome shotgun (WGS) entry which is preliminary data.</text>
</comment>
<sequence>MGEKFQVDLDELDGVVRRLKHLQADMDEPNQKIKYSTTIPKSAFGIGFDEAEQISSAHDKMQDYMTQVVNALQDLIRDFGGKAERSHGAYDDQEQETKTSMNG</sequence>
<name>A0A553YW23_9ACTN</name>
<reference evidence="2 3" key="1">
    <citation type="submission" date="2019-07" db="EMBL/GenBank/DDBJ databases">
        <title>Draft genome for Streptomyces benahoarensis MZ03-48.</title>
        <authorList>
            <person name="Gonzalez-Pimentel J.L."/>
        </authorList>
    </citation>
    <scope>NUCLEOTIDE SEQUENCE [LARGE SCALE GENOMIC DNA]</scope>
    <source>
        <strain evidence="2 3">MZ03-48</strain>
    </source>
</reference>
<gene>
    <name evidence="2" type="ORF">FNZ23_23780</name>
</gene>
<organism evidence="2 3">
    <name type="scientific">Streptomyces benahoarensis</name>
    <dbReference type="NCBI Taxonomy" id="2595054"/>
    <lineage>
        <taxon>Bacteria</taxon>
        <taxon>Bacillati</taxon>
        <taxon>Actinomycetota</taxon>
        <taxon>Actinomycetes</taxon>
        <taxon>Kitasatosporales</taxon>
        <taxon>Streptomycetaceae</taxon>
        <taxon>Streptomyces</taxon>
    </lineage>
</organism>
<dbReference type="AlphaFoldDB" id="A0A553YW23"/>
<evidence type="ECO:0000256" key="1">
    <source>
        <dbReference type="SAM" id="MobiDB-lite"/>
    </source>
</evidence>
<feature type="region of interest" description="Disordered" evidence="1">
    <location>
        <begin position="83"/>
        <end position="103"/>
    </location>
</feature>